<gene>
    <name evidence="1" type="ORF">GUJ93_ZPchr0006g40661</name>
</gene>
<comment type="caution">
    <text evidence="1">The sequence shown here is derived from an EMBL/GenBank/DDBJ whole genome shotgun (WGS) entry which is preliminary data.</text>
</comment>
<reference evidence="1" key="1">
    <citation type="journal article" date="2021" name="bioRxiv">
        <title>Whole Genome Assembly and Annotation of Northern Wild Rice, Zizania palustris L., Supports a Whole Genome Duplication in the Zizania Genus.</title>
        <authorList>
            <person name="Haas M."/>
            <person name="Kono T."/>
            <person name="Macchietto M."/>
            <person name="Millas R."/>
            <person name="McGilp L."/>
            <person name="Shao M."/>
            <person name="Duquette J."/>
            <person name="Hirsch C.N."/>
            <person name="Kimball J."/>
        </authorList>
    </citation>
    <scope>NUCLEOTIDE SEQUENCE</scope>
    <source>
        <tissue evidence="1">Fresh leaf tissue</tissue>
    </source>
</reference>
<keyword evidence="2" id="KW-1185">Reference proteome</keyword>
<accession>A0A8J5SIA4</accession>
<evidence type="ECO:0000313" key="2">
    <source>
        <dbReference type="Proteomes" id="UP000729402"/>
    </source>
</evidence>
<dbReference type="OrthoDB" id="689689at2759"/>
<organism evidence="1 2">
    <name type="scientific">Zizania palustris</name>
    <name type="common">Northern wild rice</name>
    <dbReference type="NCBI Taxonomy" id="103762"/>
    <lineage>
        <taxon>Eukaryota</taxon>
        <taxon>Viridiplantae</taxon>
        <taxon>Streptophyta</taxon>
        <taxon>Embryophyta</taxon>
        <taxon>Tracheophyta</taxon>
        <taxon>Spermatophyta</taxon>
        <taxon>Magnoliopsida</taxon>
        <taxon>Liliopsida</taxon>
        <taxon>Poales</taxon>
        <taxon>Poaceae</taxon>
        <taxon>BOP clade</taxon>
        <taxon>Oryzoideae</taxon>
        <taxon>Oryzeae</taxon>
        <taxon>Zizaniinae</taxon>
        <taxon>Zizania</taxon>
    </lineage>
</organism>
<name>A0A8J5SIA4_ZIZPA</name>
<proteinExistence type="predicted"/>
<reference evidence="1" key="2">
    <citation type="submission" date="2021-02" db="EMBL/GenBank/DDBJ databases">
        <authorList>
            <person name="Kimball J.A."/>
            <person name="Haas M.W."/>
            <person name="Macchietto M."/>
            <person name="Kono T."/>
            <person name="Duquette J."/>
            <person name="Shao M."/>
        </authorList>
    </citation>
    <scope>NUCLEOTIDE SEQUENCE</scope>
    <source>
        <tissue evidence="1">Fresh leaf tissue</tissue>
    </source>
</reference>
<evidence type="ECO:0008006" key="3">
    <source>
        <dbReference type="Google" id="ProtNLM"/>
    </source>
</evidence>
<dbReference type="Proteomes" id="UP000729402">
    <property type="component" value="Unassembled WGS sequence"/>
</dbReference>
<sequence>MIRVTEDMLVTNVRYDPSLMYVFVVVYEASIAGCRRDKEGGPHLLVIHVEPRLTHAEWEENVTEEKMSGDGSGNGGNKKKYREKFDKAKVYCYNCREYGNFADECLEPKKEMALNAIADTDDESMML</sequence>
<evidence type="ECO:0000313" key="1">
    <source>
        <dbReference type="EMBL" id="KAG8076901.1"/>
    </source>
</evidence>
<dbReference type="EMBL" id="JAAALK010000283">
    <property type="protein sequence ID" value="KAG8076901.1"/>
    <property type="molecule type" value="Genomic_DNA"/>
</dbReference>
<dbReference type="AlphaFoldDB" id="A0A8J5SIA4"/>
<protein>
    <recommendedName>
        <fullName evidence="3">CCHC-type domain-containing protein</fullName>
    </recommendedName>
</protein>